<proteinExistence type="predicted"/>
<keyword evidence="1" id="KW-1133">Transmembrane helix</keyword>
<protein>
    <recommendedName>
        <fullName evidence="3">DUF4381 domain-containing protein</fullName>
    </recommendedName>
</protein>
<gene>
    <name evidence="2" type="ORF">LCGC14_0117080</name>
</gene>
<sequence>MNETLQGLLIQPSPPPPVPWWPLAPGWWMVAAALVVMLLLMPWLIRIVRRHNLSQQKSRAALEVIDDQLPDREWLTAMNSLIKRLLKRQGQEAATRLHGEVWLDYLCRRYPKPQRTVLQPLGSALYRPAIKLTGAQRHALKREMTRWMRHNHV</sequence>
<organism evidence="2">
    <name type="scientific">marine sediment metagenome</name>
    <dbReference type="NCBI Taxonomy" id="412755"/>
    <lineage>
        <taxon>unclassified sequences</taxon>
        <taxon>metagenomes</taxon>
        <taxon>ecological metagenomes</taxon>
    </lineage>
</organism>
<keyword evidence="1" id="KW-0812">Transmembrane</keyword>
<evidence type="ECO:0008006" key="3">
    <source>
        <dbReference type="Google" id="ProtNLM"/>
    </source>
</evidence>
<accession>A0A0F9YA04</accession>
<dbReference type="InterPro" id="IPR025489">
    <property type="entry name" value="DUF4381"/>
</dbReference>
<dbReference type="AlphaFoldDB" id="A0A0F9YA04"/>
<evidence type="ECO:0000256" key="1">
    <source>
        <dbReference type="SAM" id="Phobius"/>
    </source>
</evidence>
<keyword evidence="1" id="KW-0472">Membrane</keyword>
<dbReference type="Pfam" id="PF14316">
    <property type="entry name" value="DUF4381"/>
    <property type="match status" value="1"/>
</dbReference>
<comment type="caution">
    <text evidence="2">The sequence shown here is derived from an EMBL/GenBank/DDBJ whole genome shotgun (WGS) entry which is preliminary data.</text>
</comment>
<reference evidence="2" key="1">
    <citation type="journal article" date="2015" name="Nature">
        <title>Complex archaea that bridge the gap between prokaryotes and eukaryotes.</title>
        <authorList>
            <person name="Spang A."/>
            <person name="Saw J.H."/>
            <person name="Jorgensen S.L."/>
            <person name="Zaremba-Niedzwiedzka K."/>
            <person name="Martijn J."/>
            <person name="Lind A.E."/>
            <person name="van Eijk R."/>
            <person name="Schleper C."/>
            <person name="Guy L."/>
            <person name="Ettema T.J."/>
        </authorList>
    </citation>
    <scope>NUCLEOTIDE SEQUENCE</scope>
</reference>
<evidence type="ECO:0000313" key="2">
    <source>
        <dbReference type="EMBL" id="KKO01494.1"/>
    </source>
</evidence>
<feature type="transmembrane region" description="Helical" evidence="1">
    <location>
        <begin position="26"/>
        <end position="45"/>
    </location>
</feature>
<dbReference type="EMBL" id="LAZR01000035">
    <property type="protein sequence ID" value="KKO01494.1"/>
    <property type="molecule type" value="Genomic_DNA"/>
</dbReference>
<name>A0A0F9YA04_9ZZZZ</name>